<dbReference type="OrthoDB" id="1104113at2759"/>
<evidence type="ECO:0000313" key="2">
    <source>
        <dbReference type="Proteomes" id="UP000886595"/>
    </source>
</evidence>
<accession>A0A8X7UCL6</accession>
<reference evidence="1 2" key="1">
    <citation type="submission" date="2020-02" db="EMBL/GenBank/DDBJ databases">
        <authorList>
            <person name="Ma Q."/>
            <person name="Huang Y."/>
            <person name="Song X."/>
            <person name="Pei D."/>
        </authorList>
    </citation>
    <scope>NUCLEOTIDE SEQUENCE [LARGE SCALE GENOMIC DNA]</scope>
    <source>
        <strain evidence="1">Sxm20200214</strain>
        <tissue evidence="1">Leaf</tissue>
    </source>
</reference>
<dbReference type="Proteomes" id="UP000886595">
    <property type="component" value="Unassembled WGS sequence"/>
</dbReference>
<dbReference type="EMBL" id="JAAMPC010000013">
    <property type="protein sequence ID" value="KAG2271086.1"/>
    <property type="molecule type" value="Genomic_DNA"/>
</dbReference>
<evidence type="ECO:0000313" key="1">
    <source>
        <dbReference type="EMBL" id="KAG2271086.1"/>
    </source>
</evidence>
<gene>
    <name evidence="1" type="ORF">Bca52824_065641</name>
</gene>
<name>A0A8X7UCL6_BRACI</name>
<protein>
    <submittedName>
        <fullName evidence="1">Uncharacterized protein</fullName>
    </submittedName>
</protein>
<dbReference type="AlphaFoldDB" id="A0A8X7UCL6"/>
<organism evidence="1 2">
    <name type="scientific">Brassica carinata</name>
    <name type="common">Ethiopian mustard</name>
    <name type="synonym">Abyssinian cabbage</name>
    <dbReference type="NCBI Taxonomy" id="52824"/>
    <lineage>
        <taxon>Eukaryota</taxon>
        <taxon>Viridiplantae</taxon>
        <taxon>Streptophyta</taxon>
        <taxon>Embryophyta</taxon>
        <taxon>Tracheophyta</taxon>
        <taxon>Spermatophyta</taxon>
        <taxon>Magnoliopsida</taxon>
        <taxon>eudicotyledons</taxon>
        <taxon>Gunneridae</taxon>
        <taxon>Pentapetalae</taxon>
        <taxon>rosids</taxon>
        <taxon>malvids</taxon>
        <taxon>Brassicales</taxon>
        <taxon>Brassicaceae</taxon>
        <taxon>Brassiceae</taxon>
        <taxon>Brassica</taxon>
    </lineage>
</organism>
<proteinExistence type="predicted"/>
<sequence>MKDSASLLLDSSSMSVDSAPISVESSYLSLSSMTPRLSRSPRRLTSMKNHSTSLSILWPSSTKSNRKVKVFSCVSFSDGRIKRHEGEGLAEFQSMWSIKQQDLPMKERLSKMSLLDSLIAKKEPLADYEEALKKKLITELLFT</sequence>
<keyword evidence="2" id="KW-1185">Reference proteome</keyword>
<comment type="caution">
    <text evidence="1">The sequence shown here is derived from an EMBL/GenBank/DDBJ whole genome shotgun (WGS) entry which is preliminary data.</text>
</comment>